<protein>
    <submittedName>
        <fullName evidence="7">FAD-dependent monooxygenase</fullName>
    </submittedName>
</protein>
<dbReference type="InterPro" id="IPR036188">
    <property type="entry name" value="FAD/NAD-bd_sf"/>
</dbReference>
<dbReference type="InterPro" id="IPR050493">
    <property type="entry name" value="FAD-dep_Monooxygenase_BioMet"/>
</dbReference>
<dbReference type="PANTHER" id="PTHR13789:SF309">
    <property type="entry name" value="PUTATIVE (AFU_ORTHOLOGUE AFUA_6G14510)-RELATED"/>
    <property type="match status" value="1"/>
</dbReference>
<keyword evidence="2" id="KW-0285">Flavoprotein</keyword>
<comment type="similarity">
    <text evidence="1">Belongs to the paxM FAD-dependent monooxygenase family.</text>
</comment>
<sequence length="395" mass="43100">MSPVRVAVIGAGIAGPVAAMFLKQQGYDPVIFERNDGVTDAGLGIAIAGNGTRVLSQIPGLLEYIDGWEMEELHMYSVVPGDEGLLGTTDYFRRLRAKTGFGTFAVRRHDLHRRLVAFAQRMGVEVRWSHHLAALEQGADGVAMQFANGEVDSASFVVGCDGLHSNTRVCLFGDQPADYTGISQWGGIGLMPDAFRGKKAAVDFYGDGAAMVIVPVDETHGFWGLSVREPESKETWRATDTLTMEDFKKSHFRQWGFGAGQAVQDCMKLTRYGLYDRPELATWHKGRVLVIGDAAHPSSPNHGQGANQAFEDIDLLISLLAAHNPTAVPPSTAMLESVFRELEAARIPRTAELARGARKQGETRVAAGPEACRARNAFYREMCADEMKQKARFGV</sequence>
<evidence type="ECO:0000256" key="4">
    <source>
        <dbReference type="ARBA" id="ARBA00023002"/>
    </source>
</evidence>
<reference evidence="7 8" key="1">
    <citation type="submission" date="2021-08" db="EMBL/GenBank/DDBJ databases">
        <title>Draft Genome Sequence of Phanerochaete sordida strain YK-624.</title>
        <authorList>
            <person name="Mori T."/>
            <person name="Dohra H."/>
            <person name="Suzuki T."/>
            <person name="Kawagishi H."/>
            <person name="Hirai H."/>
        </authorList>
    </citation>
    <scope>NUCLEOTIDE SEQUENCE [LARGE SCALE GENOMIC DNA]</scope>
    <source>
        <strain evidence="7 8">YK-624</strain>
    </source>
</reference>
<evidence type="ECO:0000313" key="8">
    <source>
        <dbReference type="Proteomes" id="UP000703269"/>
    </source>
</evidence>
<dbReference type="PRINTS" id="PR00420">
    <property type="entry name" value="RNGMNOXGNASE"/>
</dbReference>
<keyword evidence="8" id="KW-1185">Reference proteome</keyword>
<dbReference type="InterPro" id="IPR002938">
    <property type="entry name" value="FAD-bd"/>
</dbReference>
<dbReference type="EMBL" id="BPQB01000045">
    <property type="protein sequence ID" value="GJE95021.1"/>
    <property type="molecule type" value="Genomic_DNA"/>
</dbReference>
<evidence type="ECO:0000256" key="2">
    <source>
        <dbReference type="ARBA" id="ARBA00022630"/>
    </source>
</evidence>
<evidence type="ECO:0000256" key="3">
    <source>
        <dbReference type="ARBA" id="ARBA00022827"/>
    </source>
</evidence>
<dbReference type="OrthoDB" id="47494at2759"/>
<keyword evidence="5 7" id="KW-0503">Monooxygenase</keyword>
<dbReference type="GO" id="GO:0004497">
    <property type="term" value="F:monooxygenase activity"/>
    <property type="evidence" value="ECO:0007669"/>
    <property type="project" value="UniProtKB-KW"/>
</dbReference>
<organism evidence="7 8">
    <name type="scientific">Phanerochaete sordida</name>
    <dbReference type="NCBI Taxonomy" id="48140"/>
    <lineage>
        <taxon>Eukaryota</taxon>
        <taxon>Fungi</taxon>
        <taxon>Dikarya</taxon>
        <taxon>Basidiomycota</taxon>
        <taxon>Agaricomycotina</taxon>
        <taxon>Agaricomycetes</taxon>
        <taxon>Polyporales</taxon>
        <taxon>Phanerochaetaceae</taxon>
        <taxon>Phanerochaete</taxon>
    </lineage>
</organism>
<evidence type="ECO:0000259" key="6">
    <source>
        <dbReference type="Pfam" id="PF01494"/>
    </source>
</evidence>
<accession>A0A9P3LGZ3</accession>
<dbReference type="PANTHER" id="PTHR13789">
    <property type="entry name" value="MONOOXYGENASE"/>
    <property type="match status" value="1"/>
</dbReference>
<feature type="domain" description="FAD-binding" evidence="6">
    <location>
        <begin position="4"/>
        <end position="323"/>
    </location>
</feature>
<evidence type="ECO:0000313" key="7">
    <source>
        <dbReference type="EMBL" id="GJE95021.1"/>
    </source>
</evidence>
<dbReference type="Gene3D" id="3.50.50.60">
    <property type="entry name" value="FAD/NAD(P)-binding domain"/>
    <property type="match status" value="1"/>
</dbReference>
<evidence type="ECO:0000256" key="1">
    <source>
        <dbReference type="ARBA" id="ARBA00007992"/>
    </source>
</evidence>
<gene>
    <name evidence="7" type="ORF">PsYK624_112000</name>
</gene>
<dbReference type="SUPFAM" id="SSF51905">
    <property type="entry name" value="FAD/NAD(P)-binding domain"/>
    <property type="match status" value="1"/>
</dbReference>
<dbReference type="AlphaFoldDB" id="A0A9P3LGZ3"/>
<comment type="caution">
    <text evidence="7">The sequence shown here is derived from an EMBL/GenBank/DDBJ whole genome shotgun (WGS) entry which is preliminary data.</text>
</comment>
<dbReference type="Pfam" id="PF01494">
    <property type="entry name" value="FAD_binding_3"/>
    <property type="match status" value="1"/>
</dbReference>
<name>A0A9P3LGZ3_9APHY</name>
<proteinExistence type="inferred from homology"/>
<dbReference type="GO" id="GO:0071949">
    <property type="term" value="F:FAD binding"/>
    <property type="evidence" value="ECO:0007669"/>
    <property type="project" value="InterPro"/>
</dbReference>
<dbReference type="Proteomes" id="UP000703269">
    <property type="component" value="Unassembled WGS sequence"/>
</dbReference>
<keyword evidence="4" id="KW-0560">Oxidoreductase</keyword>
<evidence type="ECO:0000256" key="5">
    <source>
        <dbReference type="ARBA" id="ARBA00023033"/>
    </source>
</evidence>
<keyword evidence="3" id="KW-0274">FAD</keyword>